<dbReference type="RefSeq" id="WP_066709193.1">
    <property type="nucleotide sequence ID" value="NZ_CP022196.1"/>
</dbReference>
<dbReference type="CDD" id="cd07576">
    <property type="entry name" value="R-amidase_like"/>
    <property type="match status" value="1"/>
</dbReference>
<dbReference type="PANTHER" id="PTHR43674:SF2">
    <property type="entry name" value="BETA-UREIDOPROPIONASE"/>
    <property type="match status" value="1"/>
</dbReference>
<comment type="similarity">
    <text evidence="1">Belongs to the carbon-nitrogen hydrolase superfamily. NIT1/NIT2 family.</text>
</comment>
<dbReference type="AlphaFoldDB" id="A0A291G8I8"/>
<keyword evidence="6" id="KW-1185">Reference proteome</keyword>
<evidence type="ECO:0000259" key="4">
    <source>
        <dbReference type="PROSITE" id="PS50263"/>
    </source>
</evidence>
<protein>
    <submittedName>
        <fullName evidence="5">Nitrilase</fullName>
    </submittedName>
</protein>
<dbReference type="KEGG" id="ceh:CEW89_04365"/>
<evidence type="ECO:0000256" key="1">
    <source>
        <dbReference type="ARBA" id="ARBA00010613"/>
    </source>
</evidence>
<dbReference type="STRING" id="1758178.GCA_001550095_02713"/>
<dbReference type="Gene3D" id="3.60.110.10">
    <property type="entry name" value="Carbon-nitrogen hydrolase"/>
    <property type="match status" value="1"/>
</dbReference>
<feature type="region of interest" description="Disordered" evidence="3">
    <location>
        <begin position="239"/>
        <end position="263"/>
    </location>
</feature>
<accession>A0A291G8I8</accession>
<evidence type="ECO:0000313" key="5">
    <source>
        <dbReference type="EMBL" id="ATG46863.1"/>
    </source>
</evidence>
<dbReference type="SUPFAM" id="SSF56317">
    <property type="entry name" value="Carbon-nitrogen hydrolase"/>
    <property type="match status" value="1"/>
</dbReference>
<gene>
    <name evidence="5" type="ORF">CEW89_04365</name>
</gene>
<dbReference type="PROSITE" id="PS01227">
    <property type="entry name" value="UPF0012"/>
    <property type="match status" value="1"/>
</dbReference>
<dbReference type="PANTHER" id="PTHR43674">
    <property type="entry name" value="NITRILASE C965.09-RELATED"/>
    <property type="match status" value="1"/>
</dbReference>
<evidence type="ECO:0000256" key="3">
    <source>
        <dbReference type="SAM" id="MobiDB-lite"/>
    </source>
</evidence>
<dbReference type="Proteomes" id="UP000217935">
    <property type="component" value="Chromosome"/>
</dbReference>
<dbReference type="InterPro" id="IPR001110">
    <property type="entry name" value="UPF0012_CS"/>
</dbReference>
<feature type="domain" description="CN hydrolase" evidence="4">
    <location>
        <begin position="1"/>
        <end position="233"/>
    </location>
</feature>
<name>A0A291G8I8_9RHOB</name>
<dbReference type="Pfam" id="PF00795">
    <property type="entry name" value="CN_hydrolase"/>
    <property type="match status" value="1"/>
</dbReference>
<dbReference type="InterPro" id="IPR003010">
    <property type="entry name" value="C-N_Hydrolase"/>
</dbReference>
<sequence length="263" mass="28206">MRIALLQPSPSAADLASLHISLLEARRDDADVLIVPELLVPGYNHPRKHRREAEPLDGIWMQALRAMVAKVGCALVIGWAERDGDKVYNAASCVDRDGTLLAHYRKVQLFGEMEHASFTPGTELAPPFDLCGRRCGLLICYDIEFPGHTATLAHAGAEVIFVPTANPEGYEHVQEVLVPARAHELGGFVAYANYCGTDNGLTFGGGSTVAGPDGRALARAGTSESLLIVDLPELSDYPPETLSGKGTDFRAAPIAEDTYTPAK</sequence>
<dbReference type="PROSITE" id="PS50263">
    <property type="entry name" value="CN_HYDROLASE"/>
    <property type="match status" value="1"/>
</dbReference>
<organism evidence="5 6">
    <name type="scientific">Celeribacter ethanolicus</name>
    <dbReference type="NCBI Taxonomy" id="1758178"/>
    <lineage>
        <taxon>Bacteria</taxon>
        <taxon>Pseudomonadati</taxon>
        <taxon>Pseudomonadota</taxon>
        <taxon>Alphaproteobacteria</taxon>
        <taxon>Rhodobacterales</taxon>
        <taxon>Roseobacteraceae</taxon>
        <taxon>Celeribacter</taxon>
    </lineage>
</organism>
<evidence type="ECO:0000256" key="2">
    <source>
        <dbReference type="ARBA" id="ARBA00022801"/>
    </source>
</evidence>
<proteinExistence type="inferred from homology"/>
<dbReference type="OrthoDB" id="9811121at2"/>
<dbReference type="InterPro" id="IPR036526">
    <property type="entry name" value="C-N_Hydrolase_sf"/>
</dbReference>
<evidence type="ECO:0000313" key="6">
    <source>
        <dbReference type="Proteomes" id="UP000217935"/>
    </source>
</evidence>
<dbReference type="InterPro" id="IPR050345">
    <property type="entry name" value="Aliph_Amidase/BUP"/>
</dbReference>
<dbReference type="GO" id="GO:0016811">
    <property type="term" value="F:hydrolase activity, acting on carbon-nitrogen (but not peptide) bonds, in linear amides"/>
    <property type="evidence" value="ECO:0007669"/>
    <property type="project" value="UniProtKB-ARBA"/>
</dbReference>
<keyword evidence="2" id="KW-0378">Hydrolase</keyword>
<dbReference type="InterPro" id="IPR044083">
    <property type="entry name" value="RamA-like"/>
</dbReference>
<reference evidence="5 6" key="1">
    <citation type="submission" date="2017-06" db="EMBL/GenBank/DDBJ databases">
        <title>Celeribacter sp. TSPH2 complete genome sequence.</title>
        <authorList>
            <person name="Woo J.-H."/>
            <person name="Kim H.-S."/>
        </authorList>
    </citation>
    <scope>NUCLEOTIDE SEQUENCE [LARGE SCALE GENOMIC DNA]</scope>
    <source>
        <strain evidence="5 6">TSPH2</strain>
    </source>
</reference>
<dbReference type="EMBL" id="CP022196">
    <property type="protein sequence ID" value="ATG46863.1"/>
    <property type="molecule type" value="Genomic_DNA"/>
</dbReference>